<sequence>MAQASVLNEFHEEDLGDVVVIGTSVDAFPRGWLRGRLRRTGQQVAVKLLDCTPTERERLRRLGSAVVSSRLCSERVLLPLGVYTARSLIGLVWAWMAEGSLHSVLYEIHLYPDLPVQLRLRLLLDVAEGLSHLHAVPLPHGALKATSVLLDPEYRAKLCDWGQQTDLGVRAPVCNGGVPCFRDLAYLSPEVIQGGMSSVKADMYSFGILIWEVLNRRRPCEGLEQLQTLLLSAQGGPETQVQVQLLPLETPQSHVLTQLMISCWSSEPEQRPQAEECAAVLRKVMAAFEVDAFTTAVQQLNASKERVLLACKHSPTFVPIELNNLECSGGCAGSKILASKVIPMNVPCPHVPKAERVLRRSPPLPAQTPPPDACCRDAVDQTVASQGNRPAGSMQCGGVWGVTQSWTQNPPNTQCVCPTMLIQTPVQQAVCPVSGWSCCRLLMMHRESIVHCMTEGRLNKLLDVLRARRAVTREDYEVITAALTLTARTRCLLDTCACLGENVASLVATTLGLVSTETARAHRGAGMALKWQVG</sequence>
<dbReference type="GO" id="GO:0014003">
    <property type="term" value="P:oligodendrocyte development"/>
    <property type="evidence" value="ECO:0007669"/>
    <property type="project" value="Ensembl"/>
</dbReference>
<dbReference type="Pfam" id="PF00619">
    <property type="entry name" value="CARD"/>
    <property type="match status" value="1"/>
</dbReference>
<feature type="domain" description="CARD" evidence="2">
    <location>
        <begin position="440"/>
        <end position="511"/>
    </location>
</feature>
<dbReference type="GO" id="GO:0031349">
    <property type="term" value="P:positive regulation of defense response"/>
    <property type="evidence" value="ECO:0007669"/>
    <property type="project" value="UniProtKB-ARBA"/>
</dbReference>
<dbReference type="GO" id="GO:0070445">
    <property type="term" value="P:regulation of oligodendrocyte progenitor proliferation"/>
    <property type="evidence" value="ECO:0007669"/>
    <property type="project" value="Ensembl"/>
</dbReference>
<dbReference type="InterPro" id="IPR001245">
    <property type="entry name" value="Ser-Thr/Tyr_kinase_cat_dom"/>
</dbReference>
<dbReference type="InterPro" id="IPR000719">
    <property type="entry name" value="Prot_kinase_dom"/>
</dbReference>
<dbReference type="Pfam" id="PF07714">
    <property type="entry name" value="PK_Tyr_Ser-Thr"/>
    <property type="match status" value="1"/>
</dbReference>
<evidence type="ECO:0000259" key="2">
    <source>
        <dbReference type="PROSITE" id="PS50209"/>
    </source>
</evidence>
<dbReference type="Proteomes" id="UP000314983">
    <property type="component" value="Chromosome 1"/>
</dbReference>
<dbReference type="PANTHER" id="PTHR44329:SF143">
    <property type="entry name" value="RECEPTOR INTERACTING SERINE_THREONINE KINASE 2"/>
    <property type="match status" value="1"/>
</dbReference>
<dbReference type="InterPro" id="IPR001315">
    <property type="entry name" value="CARD"/>
</dbReference>
<dbReference type="Gene3D" id="1.10.510.10">
    <property type="entry name" value="Transferase(Phosphotransferase) domain 1"/>
    <property type="match status" value="1"/>
</dbReference>
<protein>
    <recommendedName>
        <fullName evidence="5">Protein kinase domain-containing protein</fullName>
    </recommendedName>
</protein>
<dbReference type="GO" id="GO:0004706">
    <property type="term" value="F:JUN kinase kinase kinase activity"/>
    <property type="evidence" value="ECO:0007669"/>
    <property type="project" value="TreeGrafter"/>
</dbReference>
<gene>
    <name evidence="3" type="primary">ADGRG1</name>
</gene>
<reference evidence="4" key="1">
    <citation type="journal article" date="2014" name="Science">
        <title>Nonhuman genetics. Genomic basis for the convergent evolution of electric organs.</title>
        <authorList>
            <person name="Gallant J.R."/>
            <person name="Traeger L.L."/>
            <person name="Volkening J.D."/>
            <person name="Moffett H."/>
            <person name="Chen P.H."/>
            <person name="Novina C.D."/>
            <person name="Phillips G.N.Jr."/>
            <person name="Anand R."/>
            <person name="Wells G.B."/>
            <person name="Pinch M."/>
            <person name="Guth R."/>
            <person name="Unguez G.A."/>
            <person name="Albert J.S."/>
            <person name="Zakon H.H."/>
            <person name="Samanta M.P."/>
            <person name="Sussman M.R."/>
        </authorList>
    </citation>
    <scope>NUCLEOTIDE SEQUENCE [LARGE SCALE GENOMIC DNA]</scope>
</reference>
<dbReference type="GO" id="GO:0005524">
    <property type="term" value="F:ATP binding"/>
    <property type="evidence" value="ECO:0007669"/>
    <property type="project" value="InterPro"/>
</dbReference>
<dbReference type="GO" id="GO:0036269">
    <property type="term" value="P:swimming behavior"/>
    <property type="evidence" value="ECO:0007669"/>
    <property type="project" value="Ensembl"/>
</dbReference>
<evidence type="ECO:0000313" key="4">
    <source>
        <dbReference type="Proteomes" id="UP000314983"/>
    </source>
</evidence>
<evidence type="ECO:0000313" key="3">
    <source>
        <dbReference type="Ensembl" id="ENSEEEP00000031172.2"/>
    </source>
</evidence>
<evidence type="ECO:0000259" key="1">
    <source>
        <dbReference type="PROSITE" id="PS50011"/>
    </source>
</evidence>
<keyword evidence="4" id="KW-1185">Reference proteome</keyword>
<name>A0A4W4G143_ELEEL</name>
<dbReference type="GO" id="GO:0032287">
    <property type="term" value="P:peripheral nervous system myelin maintenance"/>
    <property type="evidence" value="ECO:0007669"/>
    <property type="project" value="Ensembl"/>
</dbReference>
<dbReference type="InterPro" id="IPR011029">
    <property type="entry name" value="DEATH-like_dom_sf"/>
</dbReference>
<dbReference type="OMA" id="HCMTEGR"/>
<dbReference type="GeneTree" id="ENSGT00940000156113"/>
<dbReference type="Ensembl" id="ENSEEET00000031546.2">
    <property type="protein sequence ID" value="ENSEEEP00000031172.2"/>
    <property type="gene ID" value="ENSEEEG00000014931.2"/>
</dbReference>
<proteinExistence type="predicted"/>
<evidence type="ECO:0008006" key="5">
    <source>
        <dbReference type="Google" id="ProtNLM"/>
    </source>
</evidence>
<dbReference type="PROSITE" id="PS50011">
    <property type="entry name" value="PROTEIN_KINASE_DOM"/>
    <property type="match status" value="1"/>
</dbReference>
<dbReference type="Gene3D" id="1.10.533.10">
    <property type="entry name" value="Death Domain, Fas"/>
    <property type="match status" value="1"/>
</dbReference>
<dbReference type="GO" id="GO:0043123">
    <property type="term" value="P:positive regulation of canonical NF-kappaB signal transduction"/>
    <property type="evidence" value="ECO:0007669"/>
    <property type="project" value="UniProtKB-ARBA"/>
</dbReference>
<dbReference type="STRING" id="8005.ENSEEEP00000031172"/>
<dbReference type="SUPFAM" id="SSF47986">
    <property type="entry name" value="DEATH domain"/>
    <property type="match status" value="1"/>
</dbReference>
<dbReference type="GO" id="GO:0048932">
    <property type="term" value="P:myelination of posterior lateral line nerve axons"/>
    <property type="evidence" value="ECO:0007669"/>
    <property type="project" value="Ensembl"/>
</dbReference>
<feature type="domain" description="Protein kinase" evidence="1">
    <location>
        <begin position="4"/>
        <end position="288"/>
    </location>
</feature>
<accession>A0A4W4G143</accession>
<reference evidence="3" key="4">
    <citation type="submission" date="2025-08" db="UniProtKB">
        <authorList>
            <consortium name="Ensembl"/>
        </authorList>
    </citation>
    <scope>IDENTIFICATION</scope>
</reference>
<dbReference type="PANTHER" id="PTHR44329">
    <property type="entry name" value="SERINE/THREONINE-PROTEIN KINASE TNNI3K-RELATED"/>
    <property type="match status" value="1"/>
</dbReference>
<dbReference type="InterPro" id="IPR011009">
    <property type="entry name" value="Kinase-like_dom_sf"/>
</dbReference>
<reference evidence="4" key="2">
    <citation type="journal article" date="2017" name="Sci. Adv.">
        <title>A tail of two voltages: Proteomic comparison of the three electric organs of the electric eel.</title>
        <authorList>
            <person name="Traeger L.L."/>
            <person name="Sabat G."/>
            <person name="Barrett-Wilt G.A."/>
            <person name="Wells G.B."/>
            <person name="Sussman M.R."/>
        </authorList>
    </citation>
    <scope>NUCLEOTIDE SEQUENCE [LARGE SCALE GENOMIC DNA]</scope>
</reference>
<dbReference type="SUPFAM" id="SSF56112">
    <property type="entry name" value="Protein kinase-like (PK-like)"/>
    <property type="match status" value="1"/>
</dbReference>
<reference evidence="3" key="5">
    <citation type="submission" date="2025-09" db="UniProtKB">
        <authorList>
            <consortium name="Ensembl"/>
        </authorList>
    </citation>
    <scope>IDENTIFICATION</scope>
</reference>
<organism evidence="3 4">
    <name type="scientific">Electrophorus electricus</name>
    <name type="common">Electric eel</name>
    <name type="synonym">Gymnotus electricus</name>
    <dbReference type="NCBI Taxonomy" id="8005"/>
    <lineage>
        <taxon>Eukaryota</taxon>
        <taxon>Metazoa</taxon>
        <taxon>Chordata</taxon>
        <taxon>Craniata</taxon>
        <taxon>Vertebrata</taxon>
        <taxon>Euteleostomi</taxon>
        <taxon>Actinopterygii</taxon>
        <taxon>Neopterygii</taxon>
        <taxon>Teleostei</taxon>
        <taxon>Ostariophysi</taxon>
        <taxon>Gymnotiformes</taxon>
        <taxon>Gymnotoidei</taxon>
        <taxon>Gymnotidae</taxon>
        <taxon>Electrophorus</taxon>
    </lineage>
</organism>
<dbReference type="PROSITE" id="PS50209">
    <property type="entry name" value="CARD"/>
    <property type="match status" value="1"/>
</dbReference>
<dbReference type="AlphaFoldDB" id="A0A4W4G143"/>
<dbReference type="GO" id="GO:0042981">
    <property type="term" value="P:regulation of apoptotic process"/>
    <property type="evidence" value="ECO:0007669"/>
    <property type="project" value="InterPro"/>
</dbReference>
<dbReference type="InterPro" id="IPR051681">
    <property type="entry name" value="Ser/Thr_Kinases-Pseudokinases"/>
</dbReference>
<reference evidence="3" key="3">
    <citation type="submission" date="2020-05" db="EMBL/GenBank/DDBJ databases">
        <title>Electrophorus electricus (electric eel) genome, fEleEle1, primary haplotype.</title>
        <authorList>
            <person name="Myers G."/>
            <person name="Meyer A."/>
            <person name="Fedrigo O."/>
            <person name="Formenti G."/>
            <person name="Rhie A."/>
            <person name="Tracey A."/>
            <person name="Sims Y."/>
            <person name="Jarvis E.D."/>
        </authorList>
    </citation>
    <scope>NUCLEOTIDE SEQUENCE [LARGE SCALE GENOMIC DNA]</scope>
</reference>